<dbReference type="AlphaFoldDB" id="A0A8J6E188"/>
<dbReference type="InterPro" id="IPR028235">
    <property type="entry name" value="DNAAF3_C"/>
</dbReference>
<comment type="caution">
    <text evidence="7">The sequence shown here is derived from an EMBL/GenBank/DDBJ whole genome shotgun (WGS) entry which is preliminary data.</text>
</comment>
<evidence type="ECO:0000256" key="3">
    <source>
        <dbReference type="ARBA" id="ARBA00022490"/>
    </source>
</evidence>
<evidence type="ECO:0008006" key="9">
    <source>
        <dbReference type="Google" id="ProtNLM"/>
    </source>
</evidence>
<evidence type="ECO:0000313" key="7">
    <source>
        <dbReference type="EMBL" id="KAG9396039.1"/>
    </source>
</evidence>
<dbReference type="GO" id="GO:0044458">
    <property type="term" value="P:motile cilium assembly"/>
    <property type="evidence" value="ECO:0007669"/>
    <property type="project" value="TreeGrafter"/>
</dbReference>
<evidence type="ECO:0000259" key="6">
    <source>
        <dbReference type="Pfam" id="PF14740"/>
    </source>
</evidence>
<dbReference type="GO" id="GO:0070286">
    <property type="term" value="P:axonemal dynein complex assembly"/>
    <property type="evidence" value="ECO:0007669"/>
    <property type="project" value="InterPro"/>
</dbReference>
<sequence>MKIDGMGTFPLYGLCPGIPLESQADISALLVNTGDPRYVLQTMCSWLVQKQTTALKFVLCESSALTMARQLLLLFMLFDKTEDPTSRAVAFNDLHANARMSDISLFYTKQCAAKVLDALSGRTELFPVLARFPDTKARGSVEEQLKAIVEQPGSDTAFDERLRRHYGERYQAIPSLADWEYEMRLKPMHDIVFGKHYSAWRATGIGYDHAYVAGWAGDLDNIPPQFLKTNSEGTIYELKHPNPTLDSQFKENIGRETVTTKAYLGDILTGPFLSFGVTPVAGMPDDELELLIKRQQGNGPTGTTVPTYCSMHVAFAAVRRAMMLADEAGAEVLASLSVVPFIGRPAWVDFGERTRRDDTAPPLLNKSSFRKHKFTHIILPAVYAIYMTDDLFTRACDNRADVIVESPRYLFDLTKNQQTALSAKVNELATGCGVKIDSSMTGLIKKDGEGRVVVDPEMTRSHLRFVWVAS</sequence>
<dbReference type="Pfam" id="PF14740">
    <property type="entry name" value="DUF4471"/>
    <property type="match status" value="1"/>
</dbReference>
<dbReference type="OrthoDB" id="432970at2759"/>
<proteinExistence type="inferred from homology"/>
<evidence type="ECO:0000256" key="1">
    <source>
        <dbReference type="ARBA" id="ARBA00004496"/>
    </source>
</evidence>
<protein>
    <recommendedName>
        <fullName evidence="9">DUF4470 domain-containing protein</fullName>
    </recommendedName>
</protein>
<keyword evidence="8" id="KW-1185">Reference proteome</keyword>
<comment type="subcellular location">
    <subcellularLocation>
        <location evidence="1">Cytoplasm</location>
    </subcellularLocation>
</comment>
<gene>
    <name evidence="7" type="ORF">J8273_2391</name>
</gene>
<dbReference type="EMBL" id="JAHDYR010000007">
    <property type="protein sequence ID" value="KAG9396039.1"/>
    <property type="molecule type" value="Genomic_DNA"/>
</dbReference>
<keyword evidence="3" id="KW-0963">Cytoplasm</keyword>
<feature type="domain" description="Dynein assembly factor 3 C-terminal" evidence="6">
    <location>
        <begin position="155"/>
        <end position="278"/>
    </location>
</feature>
<organism evidence="7 8">
    <name type="scientific">Carpediemonas membranifera</name>
    <dbReference type="NCBI Taxonomy" id="201153"/>
    <lineage>
        <taxon>Eukaryota</taxon>
        <taxon>Metamonada</taxon>
        <taxon>Carpediemonas-like organisms</taxon>
        <taxon>Carpediemonas</taxon>
    </lineage>
</organism>
<evidence type="ECO:0000313" key="8">
    <source>
        <dbReference type="Proteomes" id="UP000717585"/>
    </source>
</evidence>
<evidence type="ECO:0000259" key="5">
    <source>
        <dbReference type="Pfam" id="PF14737"/>
    </source>
</evidence>
<dbReference type="InterPro" id="IPR039304">
    <property type="entry name" value="DNAAF3"/>
</dbReference>
<evidence type="ECO:0000256" key="2">
    <source>
        <dbReference type="ARBA" id="ARBA00010449"/>
    </source>
</evidence>
<accession>A0A8J6E188</accession>
<dbReference type="InterPro" id="IPR027974">
    <property type="entry name" value="DUF4470"/>
</dbReference>
<dbReference type="GO" id="GO:0005737">
    <property type="term" value="C:cytoplasm"/>
    <property type="evidence" value="ECO:0007669"/>
    <property type="project" value="UniProtKB-SubCell"/>
</dbReference>
<evidence type="ECO:0000256" key="4">
    <source>
        <dbReference type="ARBA" id="ARBA00022794"/>
    </source>
</evidence>
<dbReference type="Proteomes" id="UP000717585">
    <property type="component" value="Unassembled WGS sequence"/>
</dbReference>
<name>A0A8J6E188_9EUKA</name>
<keyword evidence="4" id="KW-0970">Cilium biogenesis/degradation</keyword>
<reference evidence="7" key="1">
    <citation type="submission" date="2021-05" db="EMBL/GenBank/DDBJ databases">
        <title>A free-living protist that lacks canonical eukaryotic 1 DNA replication and segregation systems.</title>
        <authorList>
            <person name="Salas-Leiva D.E."/>
            <person name="Tromer E.C."/>
            <person name="Curtis B.A."/>
            <person name="Jerlstrom-Hultqvist J."/>
            <person name="Kolisko M."/>
            <person name="Yi Z."/>
            <person name="Salas-Leiva J.S."/>
            <person name="Gallot-Lavallee L."/>
            <person name="Kops G.J.P.L."/>
            <person name="Archibald J.M."/>
            <person name="Simpson A.G.B."/>
            <person name="Roger A.J."/>
        </authorList>
    </citation>
    <scope>NUCLEOTIDE SEQUENCE</scope>
    <source>
        <strain evidence="7">BICM</strain>
    </source>
</reference>
<dbReference type="Pfam" id="PF14737">
    <property type="entry name" value="DUF4470"/>
    <property type="match status" value="1"/>
</dbReference>
<comment type="similarity">
    <text evidence="2">Belongs to the DNAAF3 family.</text>
</comment>
<dbReference type="PANTHER" id="PTHR22118">
    <property type="entry name" value="DYNEIN ASSEMBLY FACTOR 3, AXONEMAL"/>
    <property type="match status" value="1"/>
</dbReference>
<dbReference type="PANTHER" id="PTHR22118:SF14">
    <property type="entry name" value="DYNEIN AXONEMAL ASSEMBLY FACTOR 3"/>
    <property type="match status" value="1"/>
</dbReference>
<feature type="domain" description="DUF4470" evidence="5">
    <location>
        <begin position="22"/>
        <end position="99"/>
    </location>
</feature>